<gene>
    <name evidence="2" type="ORF">GM658_15965</name>
</gene>
<dbReference type="OrthoDB" id="8777258at2"/>
<evidence type="ECO:0000313" key="3">
    <source>
        <dbReference type="Proteomes" id="UP000472320"/>
    </source>
</evidence>
<evidence type="ECO:0000256" key="1">
    <source>
        <dbReference type="SAM" id="Phobius"/>
    </source>
</evidence>
<sequence length="136" mass="14886">MENLQSLASMLDLYQLSLTAVLVLHALSLVPQWQHQYFNPRLLRVAMLGMMLGMGQGAVIVAAVEHATFVHGGGIAMLGAAIMMHAWVALQNLLASYAFVNLHRPCAIMAYRMLWAQRPLGYLSAALTMVAGFTLM</sequence>
<protein>
    <recommendedName>
        <fullName evidence="4">GGDEF domain-containing protein</fullName>
    </recommendedName>
</protein>
<organism evidence="2 3">
    <name type="scientific">Massilia eburnea</name>
    <dbReference type="NCBI Taxonomy" id="1776165"/>
    <lineage>
        <taxon>Bacteria</taxon>
        <taxon>Pseudomonadati</taxon>
        <taxon>Pseudomonadota</taxon>
        <taxon>Betaproteobacteria</taxon>
        <taxon>Burkholderiales</taxon>
        <taxon>Oxalobacteraceae</taxon>
        <taxon>Telluria group</taxon>
        <taxon>Massilia</taxon>
    </lineage>
</organism>
<dbReference type="EMBL" id="WNKX01000011">
    <property type="protein sequence ID" value="MTW12102.1"/>
    <property type="molecule type" value="Genomic_DNA"/>
</dbReference>
<comment type="caution">
    <text evidence="2">The sequence shown here is derived from an EMBL/GenBank/DDBJ whole genome shotgun (WGS) entry which is preliminary data.</text>
</comment>
<keyword evidence="3" id="KW-1185">Reference proteome</keyword>
<keyword evidence="1" id="KW-1133">Transmembrane helix</keyword>
<proteinExistence type="predicted"/>
<keyword evidence="1" id="KW-0812">Transmembrane</keyword>
<dbReference type="Proteomes" id="UP000472320">
    <property type="component" value="Unassembled WGS sequence"/>
</dbReference>
<feature type="transmembrane region" description="Helical" evidence="1">
    <location>
        <begin position="42"/>
        <end position="63"/>
    </location>
</feature>
<feature type="transmembrane region" description="Helical" evidence="1">
    <location>
        <begin position="120"/>
        <end position="135"/>
    </location>
</feature>
<feature type="transmembrane region" description="Helical" evidence="1">
    <location>
        <begin position="75"/>
        <end position="100"/>
    </location>
</feature>
<accession>A0A6L6QI72</accession>
<keyword evidence="1" id="KW-0472">Membrane</keyword>
<name>A0A6L6QI72_9BURK</name>
<dbReference type="AlphaFoldDB" id="A0A6L6QI72"/>
<evidence type="ECO:0000313" key="2">
    <source>
        <dbReference type="EMBL" id="MTW12102.1"/>
    </source>
</evidence>
<feature type="transmembrane region" description="Helical" evidence="1">
    <location>
        <begin position="13"/>
        <end position="30"/>
    </location>
</feature>
<reference evidence="2 3" key="1">
    <citation type="submission" date="2019-11" db="EMBL/GenBank/DDBJ databases">
        <title>Type strains purchased from KCTC, JCM and DSMZ.</title>
        <authorList>
            <person name="Lu H."/>
        </authorList>
    </citation>
    <scope>NUCLEOTIDE SEQUENCE [LARGE SCALE GENOMIC DNA]</scope>
    <source>
        <strain evidence="2 3">JCM 31587</strain>
    </source>
</reference>
<evidence type="ECO:0008006" key="4">
    <source>
        <dbReference type="Google" id="ProtNLM"/>
    </source>
</evidence>